<evidence type="ECO:0000256" key="8">
    <source>
        <dbReference type="ARBA" id="ARBA00049047"/>
    </source>
</evidence>
<dbReference type="Pfam" id="PF00290">
    <property type="entry name" value="Trp_syntA"/>
    <property type="match status" value="1"/>
</dbReference>
<dbReference type="EC" id="4.2.1.20" evidence="3"/>
<dbReference type="GO" id="GO:0004834">
    <property type="term" value="F:tryptophan synthase activity"/>
    <property type="evidence" value="ECO:0007669"/>
    <property type="project" value="UniProtKB-EC"/>
</dbReference>
<keyword evidence="5" id="KW-0822">Tryptophan biosynthesis</keyword>
<comment type="subunit">
    <text evidence="2">Tetramer of two alpha and two beta chains.</text>
</comment>
<evidence type="ECO:0000256" key="3">
    <source>
        <dbReference type="ARBA" id="ARBA00012043"/>
    </source>
</evidence>
<dbReference type="SUPFAM" id="SSF51366">
    <property type="entry name" value="Ribulose-phoshate binding barrel"/>
    <property type="match status" value="1"/>
</dbReference>
<protein>
    <recommendedName>
        <fullName evidence="3">tryptophan synthase</fullName>
        <ecNumber evidence="3">4.2.1.20</ecNumber>
    </recommendedName>
</protein>
<dbReference type="PANTHER" id="PTHR43406">
    <property type="entry name" value="TRYPTOPHAN SYNTHASE, ALPHA CHAIN"/>
    <property type="match status" value="1"/>
</dbReference>
<dbReference type="EMBL" id="AP019299">
    <property type="protein sequence ID" value="BBG99541.1"/>
    <property type="molecule type" value="Genomic_DNA"/>
</dbReference>
<dbReference type="InterPro" id="IPR002028">
    <property type="entry name" value="Trp_synthase_suA"/>
</dbReference>
<evidence type="ECO:0000313" key="10">
    <source>
        <dbReference type="EMBL" id="BBG99541.1"/>
    </source>
</evidence>
<evidence type="ECO:0000256" key="4">
    <source>
        <dbReference type="ARBA" id="ARBA00022605"/>
    </source>
</evidence>
<dbReference type="GO" id="GO:0009507">
    <property type="term" value="C:chloroplast"/>
    <property type="evidence" value="ECO:0007669"/>
    <property type="project" value="TreeGrafter"/>
</dbReference>
<evidence type="ECO:0000256" key="7">
    <source>
        <dbReference type="ARBA" id="ARBA00023239"/>
    </source>
</evidence>
<reference evidence="10" key="1">
    <citation type="journal article" date="2019" name="Science">
        <title>Mutation of a bHLH transcription factor allowed almond domestication.</title>
        <authorList>
            <person name="Sanchez-Perez R."/>
            <person name="Pavan S."/>
            <person name="Mazzeo R."/>
            <person name="Moldovan C."/>
            <person name="Aiese Cigliano R."/>
            <person name="Del Cueto J."/>
            <person name="Ricciardi F."/>
            <person name="Lotti C."/>
            <person name="Ricciardi L."/>
            <person name="Dicenta F."/>
            <person name="Lopez-Marques R.L."/>
            <person name="Lindberg Moller B."/>
        </authorList>
    </citation>
    <scope>NUCLEOTIDE SEQUENCE</scope>
</reference>
<organism evidence="10">
    <name type="scientific">Prunus dulcis</name>
    <name type="common">Almond</name>
    <name type="synonym">Amygdalus dulcis</name>
    <dbReference type="NCBI Taxonomy" id="3755"/>
    <lineage>
        <taxon>Eukaryota</taxon>
        <taxon>Viridiplantae</taxon>
        <taxon>Streptophyta</taxon>
        <taxon>Embryophyta</taxon>
        <taxon>Tracheophyta</taxon>
        <taxon>Spermatophyta</taxon>
        <taxon>Magnoliopsida</taxon>
        <taxon>eudicotyledons</taxon>
        <taxon>Gunneridae</taxon>
        <taxon>Pentapetalae</taxon>
        <taxon>rosids</taxon>
        <taxon>fabids</taxon>
        <taxon>Rosales</taxon>
        <taxon>Rosaceae</taxon>
        <taxon>Amygdaloideae</taxon>
        <taxon>Amygdaleae</taxon>
        <taxon>Prunus</taxon>
    </lineage>
</organism>
<gene>
    <name evidence="10" type="ORF">Prudu_009261</name>
</gene>
<keyword evidence="4" id="KW-0028">Amino-acid biosynthesis</keyword>
<dbReference type="PANTHER" id="PTHR43406:SF1">
    <property type="entry name" value="TRYPTOPHAN SYNTHASE ALPHA CHAIN, CHLOROPLASTIC"/>
    <property type="match status" value="1"/>
</dbReference>
<keyword evidence="6" id="KW-0057">Aromatic amino acid biosynthesis</keyword>
<sequence>MWEIHLLGYVVLVVKFVSALSCNLGGVLCLKCGDVGCSGGGKAVIIFVFSFLAKVLDSSGADMIELGVPHSDPILDGKVIKASATRSLARGTNFTSIMSKDVVPILESRRSRRGTTVISFPVVLFSYHNPSMVLKTSCPQLATLGYMVLWFQMLHLKRQKA</sequence>
<proteinExistence type="predicted"/>
<evidence type="ECO:0000256" key="9">
    <source>
        <dbReference type="SAM" id="SignalP"/>
    </source>
</evidence>
<dbReference type="InterPro" id="IPR013785">
    <property type="entry name" value="Aldolase_TIM"/>
</dbReference>
<dbReference type="InterPro" id="IPR018204">
    <property type="entry name" value="Trp_synthase_alpha_AS"/>
</dbReference>
<dbReference type="AlphaFoldDB" id="A0A4Y1R619"/>
<dbReference type="InterPro" id="IPR011060">
    <property type="entry name" value="RibuloseP-bd_barrel"/>
</dbReference>
<evidence type="ECO:0000256" key="5">
    <source>
        <dbReference type="ARBA" id="ARBA00022822"/>
    </source>
</evidence>
<comment type="pathway">
    <text evidence="1">Amino-acid biosynthesis; L-tryptophan biosynthesis; L-tryptophan from chorismate: step 5/5.</text>
</comment>
<keyword evidence="9" id="KW-0732">Signal</keyword>
<evidence type="ECO:0000256" key="6">
    <source>
        <dbReference type="ARBA" id="ARBA00023141"/>
    </source>
</evidence>
<keyword evidence="7" id="KW-0456">Lyase</keyword>
<comment type="catalytic activity">
    <reaction evidence="8">
        <text>(1S,2R)-1-C-(indol-3-yl)glycerol 3-phosphate + L-serine = D-glyceraldehyde 3-phosphate + L-tryptophan + H2O</text>
        <dbReference type="Rhea" id="RHEA:10532"/>
        <dbReference type="ChEBI" id="CHEBI:15377"/>
        <dbReference type="ChEBI" id="CHEBI:33384"/>
        <dbReference type="ChEBI" id="CHEBI:57912"/>
        <dbReference type="ChEBI" id="CHEBI:58866"/>
        <dbReference type="ChEBI" id="CHEBI:59776"/>
        <dbReference type="EC" id="4.2.1.20"/>
    </reaction>
</comment>
<evidence type="ECO:0000256" key="2">
    <source>
        <dbReference type="ARBA" id="ARBA00011270"/>
    </source>
</evidence>
<dbReference type="UniPathway" id="UPA00035">
    <property type="reaction ID" value="UER00044"/>
</dbReference>
<dbReference type="Gene3D" id="3.20.20.70">
    <property type="entry name" value="Aldolase class I"/>
    <property type="match status" value="1"/>
</dbReference>
<feature type="chain" id="PRO_5021407207" description="tryptophan synthase" evidence="9">
    <location>
        <begin position="20"/>
        <end position="161"/>
    </location>
</feature>
<dbReference type="GO" id="GO:0005829">
    <property type="term" value="C:cytosol"/>
    <property type="evidence" value="ECO:0007669"/>
    <property type="project" value="TreeGrafter"/>
</dbReference>
<accession>A0A4Y1R619</accession>
<dbReference type="PROSITE" id="PS00167">
    <property type="entry name" value="TRP_SYNTHASE_ALPHA"/>
    <property type="match status" value="1"/>
</dbReference>
<feature type="signal peptide" evidence="9">
    <location>
        <begin position="1"/>
        <end position="19"/>
    </location>
</feature>
<evidence type="ECO:0000256" key="1">
    <source>
        <dbReference type="ARBA" id="ARBA00004733"/>
    </source>
</evidence>
<name>A0A4Y1R619_PRUDU</name>